<dbReference type="Proteomes" id="UP000524893">
    <property type="component" value="Unassembled WGS sequence"/>
</dbReference>
<dbReference type="EMBL" id="JABTCN010000129">
    <property type="protein sequence ID" value="MBA8777731.1"/>
    <property type="molecule type" value="Genomic_DNA"/>
</dbReference>
<name>A0A9X0PHD9_9STAP</name>
<organism evidence="1 2">
    <name type="scientific">Staphylococcus coagulans</name>
    <dbReference type="NCBI Taxonomy" id="74706"/>
    <lineage>
        <taxon>Bacteria</taxon>
        <taxon>Bacillati</taxon>
        <taxon>Bacillota</taxon>
        <taxon>Bacilli</taxon>
        <taxon>Bacillales</taxon>
        <taxon>Staphylococcaceae</taxon>
        <taxon>Staphylococcus</taxon>
    </lineage>
</organism>
<accession>A0A9X0PHD9</accession>
<gene>
    <name evidence="1" type="ORF">HR081_12770</name>
</gene>
<proteinExistence type="predicted"/>
<evidence type="ECO:0000313" key="2">
    <source>
        <dbReference type="Proteomes" id="UP000524893"/>
    </source>
</evidence>
<comment type="caution">
    <text evidence="1">The sequence shown here is derived from an EMBL/GenBank/DDBJ whole genome shotgun (WGS) entry which is preliminary data.</text>
</comment>
<dbReference type="InterPro" id="IPR009812">
    <property type="entry name" value="DUF1381"/>
</dbReference>
<dbReference type="Pfam" id="PF07129">
    <property type="entry name" value="DUF1381"/>
    <property type="match status" value="1"/>
</dbReference>
<dbReference type="AlphaFoldDB" id="A0A9X0PHD9"/>
<sequence length="70" mass="8219">MTQYLITTFTDSTGQTFTEVIKPRHNQTFTVVEARSKEEALLMYENRIGIRMLKEAYQERGLSEEEKSEN</sequence>
<dbReference type="RefSeq" id="WP_182281488.1">
    <property type="nucleotide sequence ID" value="NZ_JABTCN010000129.1"/>
</dbReference>
<protein>
    <submittedName>
        <fullName evidence="1">DUF1381 domain-containing protein</fullName>
    </submittedName>
</protein>
<evidence type="ECO:0000313" key="1">
    <source>
        <dbReference type="EMBL" id="MBA8777731.1"/>
    </source>
</evidence>
<reference evidence="1 2" key="1">
    <citation type="journal article" date="2020" name="Access Microbiol">
        <title>Isolation and genome sequencing of Staphylococcus schleiferi subspecies coagulans from Antarctic seals.</title>
        <authorList>
            <person name="Foster G."/>
            <person name="Robb A."/>
            <person name="Paterson G.K."/>
        </authorList>
    </citation>
    <scope>NUCLEOTIDE SEQUENCE [LARGE SCALE GENOMIC DNA]</scope>
    <source>
        <strain evidence="1 2">M615/02/4</strain>
    </source>
</reference>